<dbReference type="AlphaFoldDB" id="A0A0G1DHA7"/>
<dbReference type="InterPro" id="IPR032693">
    <property type="entry name" value="YtkA-like_dom"/>
</dbReference>
<protein>
    <recommendedName>
        <fullName evidence="1">YtkA-like domain-containing protein</fullName>
    </recommendedName>
</protein>
<reference evidence="2 3" key="1">
    <citation type="journal article" date="2015" name="Nature">
        <title>rRNA introns, odd ribosomes, and small enigmatic genomes across a large radiation of phyla.</title>
        <authorList>
            <person name="Brown C.T."/>
            <person name="Hug L.A."/>
            <person name="Thomas B.C."/>
            <person name="Sharon I."/>
            <person name="Castelle C.J."/>
            <person name="Singh A."/>
            <person name="Wilkins M.J."/>
            <person name="Williams K.H."/>
            <person name="Banfield J.F."/>
        </authorList>
    </citation>
    <scope>NUCLEOTIDE SEQUENCE [LARGE SCALE GENOMIC DNA]</scope>
</reference>
<name>A0A0G1DHA7_9BACT</name>
<dbReference type="Pfam" id="PF13115">
    <property type="entry name" value="YtkA"/>
    <property type="match status" value="1"/>
</dbReference>
<dbReference type="Proteomes" id="UP000034090">
    <property type="component" value="Unassembled WGS sequence"/>
</dbReference>
<evidence type="ECO:0000313" key="3">
    <source>
        <dbReference type="Proteomes" id="UP000034090"/>
    </source>
</evidence>
<evidence type="ECO:0000313" key="2">
    <source>
        <dbReference type="EMBL" id="KKS96977.1"/>
    </source>
</evidence>
<comment type="caution">
    <text evidence="2">The sequence shown here is derived from an EMBL/GenBank/DDBJ whole genome shotgun (WGS) entry which is preliminary data.</text>
</comment>
<evidence type="ECO:0000259" key="1">
    <source>
        <dbReference type="Pfam" id="PF13115"/>
    </source>
</evidence>
<feature type="domain" description="YtkA-like" evidence="1">
    <location>
        <begin position="42"/>
        <end position="117"/>
    </location>
</feature>
<sequence>MLYTQNKNLLIALIIGAVVVAGLSWKVLSSSNSGASAASEAVTLTTDPNPLRTGPATLIIDVKDKAGGSINDATVSFDLNMTTMDMGSQRGNAIFQGNGRYIASGRISMRGPWKVTIKVTMPDGVVVNKDFTVNVP</sequence>
<dbReference type="STRING" id="1618578.UV74_C0013G0099"/>
<organism evidence="2 3">
    <name type="scientific">Candidatus Woesebacteria bacterium GW2011_GWB1_43_14</name>
    <dbReference type="NCBI Taxonomy" id="1618578"/>
    <lineage>
        <taxon>Bacteria</taxon>
        <taxon>Candidatus Woeseibacteriota</taxon>
    </lineage>
</organism>
<gene>
    <name evidence="2" type="ORF">UV74_C0013G0099</name>
</gene>
<accession>A0A0G1DHA7</accession>
<dbReference type="EMBL" id="LCFQ01000013">
    <property type="protein sequence ID" value="KKS96977.1"/>
    <property type="molecule type" value="Genomic_DNA"/>
</dbReference>
<proteinExistence type="predicted"/>